<dbReference type="PANTHER" id="PTHR45947">
    <property type="entry name" value="SULFOQUINOVOSYL TRANSFERASE SQD2"/>
    <property type="match status" value="1"/>
</dbReference>
<dbReference type="PANTHER" id="PTHR45947:SF3">
    <property type="entry name" value="SULFOQUINOVOSYL TRANSFERASE SQD2"/>
    <property type="match status" value="1"/>
</dbReference>
<keyword evidence="4" id="KW-1185">Reference proteome</keyword>
<dbReference type="EMBL" id="BKCN01000014">
    <property type="protein sequence ID" value="GER04835.1"/>
    <property type="molecule type" value="Genomic_DNA"/>
</dbReference>
<dbReference type="InterPro" id="IPR028098">
    <property type="entry name" value="Glyco_trans_4-like_N"/>
</dbReference>
<dbReference type="AlphaFoldDB" id="A0A5A7NB09"/>
<feature type="domain" description="Glycosyl transferase family 1" evidence="1">
    <location>
        <begin position="141"/>
        <end position="237"/>
    </location>
</feature>
<proteinExistence type="predicted"/>
<name>A0A5A7NB09_9PROT</name>
<dbReference type="InterPro" id="IPR050194">
    <property type="entry name" value="Glycosyltransferase_grp1"/>
</dbReference>
<dbReference type="Pfam" id="PF13439">
    <property type="entry name" value="Glyco_transf_4"/>
    <property type="match status" value="1"/>
</dbReference>
<evidence type="ECO:0008006" key="5">
    <source>
        <dbReference type="Google" id="ProtNLM"/>
    </source>
</evidence>
<organism evidence="3 4">
    <name type="scientific">Iodidimonas nitroreducens</name>
    <dbReference type="NCBI Taxonomy" id="1236968"/>
    <lineage>
        <taxon>Bacteria</taxon>
        <taxon>Pseudomonadati</taxon>
        <taxon>Pseudomonadota</taxon>
        <taxon>Alphaproteobacteria</taxon>
        <taxon>Iodidimonadales</taxon>
        <taxon>Iodidimonadaceae</taxon>
        <taxon>Iodidimonas</taxon>
    </lineage>
</organism>
<dbReference type="InterPro" id="IPR001296">
    <property type="entry name" value="Glyco_trans_1"/>
</dbReference>
<dbReference type="GO" id="GO:0016757">
    <property type="term" value="F:glycosyltransferase activity"/>
    <property type="evidence" value="ECO:0007669"/>
    <property type="project" value="InterPro"/>
</dbReference>
<dbReference type="Pfam" id="PF00534">
    <property type="entry name" value="Glycos_transf_1"/>
    <property type="match status" value="1"/>
</dbReference>
<dbReference type="Gene3D" id="3.40.50.2000">
    <property type="entry name" value="Glycogen Phosphorylase B"/>
    <property type="match status" value="2"/>
</dbReference>
<evidence type="ECO:0000313" key="3">
    <source>
        <dbReference type="EMBL" id="GER04835.1"/>
    </source>
</evidence>
<feature type="domain" description="Glycosyltransferase subfamily 4-like N-terminal" evidence="2">
    <location>
        <begin position="19"/>
        <end position="129"/>
    </location>
</feature>
<dbReference type="Proteomes" id="UP000324996">
    <property type="component" value="Unassembled WGS sequence"/>
</dbReference>
<accession>A0A5A7NB09</accession>
<gene>
    <name evidence="3" type="ORF">JCM17846_25170</name>
</gene>
<sequence>MINHPRYLVIPKIGMLVTPFSLYLAARPVVARLLAEGHRFDLMDAHYFYPDGVAAALLAREFDLPFTITGRGTDLNLIPRHALPRRLIRFAANKADGLITVCAALADDLAAIGVPRDRVTVLRNGVDLKAFQRDEAGALALRQKLGIKDGPVLLSVGHLIERKAHDLVIGALAALGRGHLIIAGKGPQEKYLKDLAQSLGLADRVHFLGLVPHHDLSSVYSAADLFILASSGKAGPMFCWKAWPAERRWWPPQSMARPKW</sequence>
<evidence type="ECO:0000259" key="2">
    <source>
        <dbReference type="Pfam" id="PF13439"/>
    </source>
</evidence>
<dbReference type="SUPFAM" id="SSF53756">
    <property type="entry name" value="UDP-Glycosyltransferase/glycogen phosphorylase"/>
    <property type="match status" value="1"/>
</dbReference>
<comment type="caution">
    <text evidence="3">The sequence shown here is derived from an EMBL/GenBank/DDBJ whole genome shotgun (WGS) entry which is preliminary data.</text>
</comment>
<reference evidence="3 4" key="1">
    <citation type="submission" date="2019-09" db="EMBL/GenBank/DDBJ databases">
        <title>NBRP : Genome information of microbial organism related human and environment.</title>
        <authorList>
            <person name="Hattori M."/>
            <person name="Oshima K."/>
            <person name="Inaba H."/>
            <person name="Suda W."/>
            <person name="Sakamoto M."/>
            <person name="Iino T."/>
            <person name="Kitahara M."/>
            <person name="Oshida Y."/>
            <person name="Iida T."/>
            <person name="Kudo T."/>
            <person name="Itoh T."/>
            <person name="Ohkuma M."/>
        </authorList>
    </citation>
    <scope>NUCLEOTIDE SEQUENCE [LARGE SCALE GENOMIC DNA]</scope>
    <source>
        <strain evidence="3 4">Q-1</strain>
    </source>
</reference>
<evidence type="ECO:0000313" key="4">
    <source>
        <dbReference type="Proteomes" id="UP000324996"/>
    </source>
</evidence>
<protein>
    <recommendedName>
        <fullName evidence="5">Glycosyltransferase subfamily 4-like N-terminal domain-containing protein</fullName>
    </recommendedName>
</protein>
<evidence type="ECO:0000259" key="1">
    <source>
        <dbReference type="Pfam" id="PF00534"/>
    </source>
</evidence>